<comment type="caution">
    <text evidence="1">The sequence shown here is derived from an EMBL/GenBank/DDBJ whole genome shotgun (WGS) entry which is preliminary data.</text>
</comment>
<evidence type="ECO:0000313" key="2">
    <source>
        <dbReference type="Proteomes" id="UP000821845"/>
    </source>
</evidence>
<accession>A0ACB7RZU6</accession>
<dbReference type="Proteomes" id="UP000821845">
    <property type="component" value="Chromosome 6"/>
</dbReference>
<name>A0ACB7RZU6_HYAAI</name>
<dbReference type="EMBL" id="CM023486">
    <property type="protein sequence ID" value="KAH6928231.1"/>
    <property type="molecule type" value="Genomic_DNA"/>
</dbReference>
<organism evidence="1 2">
    <name type="scientific">Hyalomma asiaticum</name>
    <name type="common">Tick</name>
    <dbReference type="NCBI Taxonomy" id="266040"/>
    <lineage>
        <taxon>Eukaryota</taxon>
        <taxon>Metazoa</taxon>
        <taxon>Ecdysozoa</taxon>
        <taxon>Arthropoda</taxon>
        <taxon>Chelicerata</taxon>
        <taxon>Arachnida</taxon>
        <taxon>Acari</taxon>
        <taxon>Parasitiformes</taxon>
        <taxon>Ixodida</taxon>
        <taxon>Ixodoidea</taxon>
        <taxon>Ixodidae</taxon>
        <taxon>Hyalomminae</taxon>
        <taxon>Hyalomma</taxon>
    </lineage>
</organism>
<keyword evidence="2" id="KW-1185">Reference proteome</keyword>
<sequence length="76" mass="8210">MSVRASSLLDEGCTSPLYEAVPSLYSDLLGMANTGPIIQGWFVEAVQDSVVAHEIKLRNSVPRVEEAVIVSSSLEF</sequence>
<proteinExistence type="predicted"/>
<gene>
    <name evidence="1" type="ORF">HPB50_012678</name>
</gene>
<protein>
    <submittedName>
        <fullName evidence="1">Uncharacterized protein</fullName>
    </submittedName>
</protein>
<reference evidence="1" key="1">
    <citation type="submission" date="2020-05" db="EMBL/GenBank/DDBJ databases">
        <title>Large-scale comparative analyses of tick genomes elucidate their genetic diversity and vector capacities.</title>
        <authorList>
            <person name="Jia N."/>
            <person name="Wang J."/>
            <person name="Shi W."/>
            <person name="Du L."/>
            <person name="Sun Y."/>
            <person name="Zhan W."/>
            <person name="Jiang J."/>
            <person name="Wang Q."/>
            <person name="Zhang B."/>
            <person name="Ji P."/>
            <person name="Sakyi L.B."/>
            <person name="Cui X."/>
            <person name="Yuan T."/>
            <person name="Jiang B."/>
            <person name="Yang W."/>
            <person name="Lam T.T.-Y."/>
            <person name="Chang Q."/>
            <person name="Ding S."/>
            <person name="Wang X."/>
            <person name="Zhu J."/>
            <person name="Ruan X."/>
            <person name="Zhao L."/>
            <person name="Wei J."/>
            <person name="Que T."/>
            <person name="Du C."/>
            <person name="Cheng J."/>
            <person name="Dai P."/>
            <person name="Han X."/>
            <person name="Huang E."/>
            <person name="Gao Y."/>
            <person name="Liu J."/>
            <person name="Shao H."/>
            <person name="Ye R."/>
            <person name="Li L."/>
            <person name="Wei W."/>
            <person name="Wang X."/>
            <person name="Wang C."/>
            <person name="Yang T."/>
            <person name="Huo Q."/>
            <person name="Li W."/>
            <person name="Guo W."/>
            <person name="Chen H."/>
            <person name="Zhou L."/>
            <person name="Ni X."/>
            <person name="Tian J."/>
            <person name="Zhou Y."/>
            <person name="Sheng Y."/>
            <person name="Liu T."/>
            <person name="Pan Y."/>
            <person name="Xia L."/>
            <person name="Li J."/>
            <person name="Zhao F."/>
            <person name="Cao W."/>
        </authorList>
    </citation>
    <scope>NUCLEOTIDE SEQUENCE</scope>
    <source>
        <strain evidence="1">Hyas-2018</strain>
    </source>
</reference>
<evidence type="ECO:0000313" key="1">
    <source>
        <dbReference type="EMBL" id="KAH6928231.1"/>
    </source>
</evidence>